<gene>
    <name evidence="4" type="ORF">DU473_05800</name>
</gene>
<dbReference type="AlphaFoldDB" id="A0A4Q9JVJ6"/>
<dbReference type="OrthoDB" id="9809288at2"/>
<evidence type="ECO:0000259" key="3">
    <source>
        <dbReference type="Pfam" id="PF00881"/>
    </source>
</evidence>
<dbReference type="Gene3D" id="3.40.109.10">
    <property type="entry name" value="NADH Oxidase"/>
    <property type="match status" value="1"/>
</dbReference>
<protein>
    <submittedName>
        <fullName evidence="4">NAD(P)H-dependent oxidoreductase</fullName>
    </submittedName>
</protein>
<evidence type="ECO:0000256" key="1">
    <source>
        <dbReference type="ARBA" id="ARBA00007118"/>
    </source>
</evidence>
<dbReference type="PANTHER" id="PTHR43673:SF10">
    <property type="entry name" value="NADH DEHYDROGENASE_NAD(P)H NITROREDUCTASE XCC3605-RELATED"/>
    <property type="match status" value="1"/>
</dbReference>
<dbReference type="SUPFAM" id="SSF55469">
    <property type="entry name" value="FMN-dependent nitroreductase-like"/>
    <property type="match status" value="1"/>
</dbReference>
<proteinExistence type="inferred from homology"/>
<evidence type="ECO:0000256" key="2">
    <source>
        <dbReference type="ARBA" id="ARBA00023002"/>
    </source>
</evidence>
<keyword evidence="5" id="KW-1185">Reference proteome</keyword>
<dbReference type="RefSeq" id="WP_131163870.1">
    <property type="nucleotide sequence ID" value="NZ_CP076657.1"/>
</dbReference>
<dbReference type="Pfam" id="PF00881">
    <property type="entry name" value="Nitroreductase"/>
    <property type="match status" value="1"/>
</dbReference>
<name>A0A4Q9JVJ6_9BACT</name>
<comment type="similarity">
    <text evidence="1">Belongs to the nitroreductase family.</text>
</comment>
<reference evidence="4 5" key="1">
    <citation type="submission" date="2018-07" db="EMBL/GenBank/DDBJ databases">
        <title>Campylobacter zealandensis sp. nov., isolated from birds and water in New Zealand.</title>
        <authorList>
            <person name="Wilkinson D.A."/>
            <person name="Biggs P.J."/>
            <person name="French N.P."/>
            <person name="Midwinter A.C."/>
        </authorList>
    </citation>
    <scope>NUCLEOTIDE SEQUENCE [LARGE SCALE GENOMIC DNA]</scope>
    <source>
        <strain evidence="4 5">B423b</strain>
    </source>
</reference>
<evidence type="ECO:0000313" key="4">
    <source>
        <dbReference type="EMBL" id="TBR80282.1"/>
    </source>
</evidence>
<dbReference type="InterPro" id="IPR029479">
    <property type="entry name" value="Nitroreductase"/>
</dbReference>
<sequence>MKKELEVFTTRYSCRKFSNKTIKEEDLKAILEIARLSPSSLGLEPWKFYVIQDKKKLEEISLIANHQDHVKTATALIIITSRFDFNEYFENKLKARNMPEEEIKKRINTYKPFLNSLDEKQKIAYSREQAYIALASILYAANALKINSCTIGGFNQEKLNSYLNLNSQKESATLIVALGISEEEKIPVKNRFSFDEVVKFL</sequence>
<dbReference type="Proteomes" id="UP000292583">
    <property type="component" value="Unassembled WGS sequence"/>
</dbReference>
<dbReference type="EMBL" id="QPGR01000010">
    <property type="protein sequence ID" value="TBR80282.1"/>
    <property type="molecule type" value="Genomic_DNA"/>
</dbReference>
<dbReference type="PANTHER" id="PTHR43673">
    <property type="entry name" value="NAD(P)H NITROREDUCTASE YDGI-RELATED"/>
    <property type="match status" value="1"/>
</dbReference>
<evidence type="ECO:0000313" key="5">
    <source>
        <dbReference type="Proteomes" id="UP000292583"/>
    </source>
</evidence>
<organism evidence="4 5">
    <name type="scientific">Campylobacter novaezeelandiae</name>
    <dbReference type="NCBI Taxonomy" id="2267891"/>
    <lineage>
        <taxon>Bacteria</taxon>
        <taxon>Pseudomonadati</taxon>
        <taxon>Campylobacterota</taxon>
        <taxon>Epsilonproteobacteria</taxon>
        <taxon>Campylobacterales</taxon>
        <taxon>Campylobacteraceae</taxon>
        <taxon>Campylobacter</taxon>
    </lineage>
</organism>
<feature type="domain" description="Nitroreductase" evidence="3">
    <location>
        <begin position="10"/>
        <end position="179"/>
    </location>
</feature>
<dbReference type="GO" id="GO:0016491">
    <property type="term" value="F:oxidoreductase activity"/>
    <property type="evidence" value="ECO:0007669"/>
    <property type="project" value="UniProtKB-KW"/>
</dbReference>
<comment type="caution">
    <text evidence="4">The sequence shown here is derived from an EMBL/GenBank/DDBJ whole genome shotgun (WGS) entry which is preliminary data.</text>
</comment>
<accession>A0A4Q9JVJ6</accession>
<keyword evidence="2" id="KW-0560">Oxidoreductase</keyword>
<dbReference type="InterPro" id="IPR000415">
    <property type="entry name" value="Nitroreductase-like"/>
</dbReference>